<dbReference type="RefSeq" id="WP_345568309.1">
    <property type="nucleotide sequence ID" value="NZ_BAABDQ010000017.1"/>
</dbReference>
<feature type="region of interest" description="Disordered" evidence="1">
    <location>
        <begin position="102"/>
        <end position="127"/>
    </location>
</feature>
<feature type="region of interest" description="Disordered" evidence="1">
    <location>
        <begin position="146"/>
        <end position="168"/>
    </location>
</feature>
<evidence type="ECO:0000313" key="3">
    <source>
        <dbReference type="EMBL" id="GAA3577506.1"/>
    </source>
</evidence>
<evidence type="ECO:0000313" key="4">
    <source>
        <dbReference type="Proteomes" id="UP001500630"/>
    </source>
</evidence>
<evidence type="ECO:0000256" key="2">
    <source>
        <dbReference type="SAM" id="Phobius"/>
    </source>
</evidence>
<keyword evidence="4" id="KW-1185">Reference proteome</keyword>
<comment type="caution">
    <text evidence="3">The sequence shown here is derived from an EMBL/GenBank/DDBJ whole genome shotgun (WGS) entry which is preliminary data.</text>
</comment>
<keyword evidence="2" id="KW-0812">Transmembrane</keyword>
<name>A0ABP6Y4W4_9ACTN</name>
<gene>
    <name evidence="3" type="ORF">GCM10022419_068450</name>
</gene>
<feature type="compositionally biased region" description="Polar residues" evidence="1">
    <location>
        <begin position="148"/>
        <end position="163"/>
    </location>
</feature>
<feature type="region of interest" description="Disordered" evidence="1">
    <location>
        <begin position="494"/>
        <end position="539"/>
    </location>
</feature>
<dbReference type="EMBL" id="BAABDQ010000017">
    <property type="protein sequence ID" value="GAA3577506.1"/>
    <property type="molecule type" value="Genomic_DNA"/>
</dbReference>
<protein>
    <submittedName>
        <fullName evidence="3">Uncharacterized protein</fullName>
    </submittedName>
</protein>
<reference evidence="4" key="1">
    <citation type="journal article" date="2019" name="Int. J. Syst. Evol. Microbiol.">
        <title>The Global Catalogue of Microorganisms (GCM) 10K type strain sequencing project: providing services to taxonomists for standard genome sequencing and annotation.</title>
        <authorList>
            <consortium name="The Broad Institute Genomics Platform"/>
            <consortium name="The Broad Institute Genome Sequencing Center for Infectious Disease"/>
            <person name="Wu L."/>
            <person name="Ma J."/>
        </authorList>
    </citation>
    <scope>NUCLEOTIDE SEQUENCE [LARGE SCALE GENOMIC DNA]</scope>
    <source>
        <strain evidence="4">JCM 17326</strain>
    </source>
</reference>
<feature type="transmembrane region" description="Helical" evidence="2">
    <location>
        <begin position="589"/>
        <end position="608"/>
    </location>
</feature>
<proteinExistence type="predicted"/>
<dbReference type="Proteomes" id="UP001500630">
    <property type="component" value="Unassembled WGS sequence"/>
</dbReference>
<evidence type="ECO:0000256" key="1">
    <source>
        <dbReference type="SAM" id="MobiDB-lite"/>
    </source>
</evidence>
<organism evidence="3 4">
    <name type="scientific">Nonomuraea rosea</name>
    <dbReference type="NCBI Taxonomy" id="638574"/>
    <lineage>
        <taxon>Bacteria</taxon>
        <taxon>Bacillati</taxon>
        <taxon>Actinomycetota</taxon>
        <taxon>Actinomycetes</taxon>
        <taxon>Streptosporangiales</taxon>
        <taxon>Streptosporangiaceae</taxon>
        <taxon>Nonomuraea</taxon>
    </lineage>
</organism>
<keyword evidence="2" id="KW-1133">Transmembrane helix</keyword>
<keyword evidence="2" id="KW-0472">Membrane</keyword>
<sequence length="620" mass="58534">MRRRGWVIGGALVLGAVPSVPVAAAGVSLVLERVGGDGAGKWIRTGDVQRFRVRLNGMAHGVRVAVAASPVEALGEVACVPSLARGPREAAGAVAEDVRGGGAVAGPSDASPPVAAPAGVTGPADRAGSGAAAAGALAMQALGPARSTAGSTAGSPAGSTTGSPVRGAMEGLTLGTVAGAMGSIAGGSAVGAAGAKSPLPPSGARVCALGDVSGSHAVDVTLTAPAGAKRVVLAAVARMQAPSGGELTTVSKTAALRVAGRAMTFSGTAVRVHPSEAARPGVGRRQSATAETVGGKPAGAPTDAHRPAGTGRADRPGGRAGAAGSPGDARKAQQAGTGLGQSHEAGARSRGAVTALPGEAGARESRGAAAGRSGGAGARHSREAGTGRSGAGARHSRGALAGRPGTAGDSAGVDSGILRLPAAVPPQTSVPSAEGAPGVSGQVLAVPQQAAAGAAPQASGGAVPQVAPGVGRQAATGAGSQAAGSQAVPGVTQGTVGGLVPQPEAGLVPQVPGAGEQALPGATQAAGAGAQGVPGGTEAAGAGERAVAGVVPLSEEAARAVAPLPWEMAVSAKRVQPVARVSSLDGPRGFAMAAGGIGVLLGALWLIGTVQRGRKGRKVL</sequence>
<accession>A0ABP6Y4W4</accession>
<feature type="compositionally biased region" description="Low complexity" evidence="1">
    <location>
        <begin position="518"/>
        <end position="528"/>
    </location>
</feature>
<feature type="region of interest" description="Disordered" evidence="1">
    <location>
        <begin position="272"/>
        <end position="414"/>
    </location>
</feature>
<feature type="compositionally biased region" description="Low complexity" evidence="1">
    <location>
        <begin position="105"/>
        <end position="127"/>
    </location>
</feature>